<dbReference type="GeneID" id="17266333"/>
<proteinExistence type="predicted"/>
<evidence type="ECO:0000313" key="4">
    <source>
        <dbReference type="Proteomes" id="UP000013827"/>
    </source>
</evidence>
<dbReference type="Pfam" id="PF18974">
    <property type="entry name" value="DUF5710"/>
    <property type="match status" value="1"/>
</dbReference>
<feature type="signal peptide" evidence="1">
    <location>
        <begin position="1"/>
        <end position="30"/>
    </location>
</feature>
<reference evidence="4" key="1">
    <citation type="journal article" date="2013" name="Nature">
        <title>Pan genome of the phytoplankton Emiliania underpins its global distribution.</title>
        <authorList>
            <person name="Read B.A."/>
            <person name="Kegel J."/>
            <person name="Klute M.J."/>
            <person name="Kuo A."/>
            <person name="Lefebvre S.C."/>
            <person name="Maumus F."/>
            <person name="Mayer C."/>
            <person name="Miller J."/>
            <person name="Monier A."/>
            <person name="Salamov A."/>
            <person name="Young J."/>
            <person name="Aguilar M."/>
            <person name="Claverie J.M."/>
            <person name="Frickenhaus S."/>
            <person name="Gonzalez K."/>
            <person name="Herman E.K."/>
            <person name="Lin Y.C."/>
            <person name="Napier J."/>
            <person name="Ogata H."/>
            <person name="Sarno A.F."/>
            <person name="Shmutz J."/>
            <person name="Schroeder D."/>
            <person name="de Vargas C."/>
            <person name="Verret F."/>
            <person name="von Dassow P."/>
            <person name="Valentin K."/>
            <person name="Van de Peer Y."/>
            <person name="Wheeler G."/>
            <person name="Dacks J.B."/>
            <person name="Delwiche C.F."/>
            <person name="Dyhrman S.T."/>
            <person name="Glockner G."/>
            <person name="John U."/>
            <person name="Richards T."/>
            <person name="Worden A.Z."/>
            <person name="Zhang X."/>
            <person name="Grigoriev I.V."/>
            <person name="Allen A.E."/>
            <person name="Bidle K."/>
            <person name="Borodovsky M."/>
            <person name="Bowler C."/>
            <person name="Brownlee C."/>
            <person name="Cock J.M."/>
            <person name="Elias M."/>
            <person name="Gladyshev V.N."/>
            <person name="Groth M."/>
            <person name="Guda C."/>
            <person name="Hadaegh A."/>
            <person name="Iglesias-Rodriguez M.D."/>
            <person name="Jenkins J."/>
            <person name="Jones B.M."/>
            <person name="Lawson T."/>
            <person name="Leese F."/>
            <person name="Lindquist E."/>
            <person name="Lobanov A."/>
            <person name="Lomsadze A."/>
            <person name="Malik S.B."/>
            <person name="Marsh M.E."/>
            <person name="Mackinder L."/>
            <person name="Mock T."/>
            <person name="Mueller-Roeber B."/>
            <person name="Pagarete A."/>
            <person name="Parker M."/>
            <person name="Probert I."/>
            <person name="Quesneville H."/>
            <person name="Raines C."/>
            <person name="Rensing S.A."/>
            <person name="Riano-Pachon D.M."/>
            <person name="Richier S."/>
            <person name="Rokitta S."/>
            <person name="Shiraiwa Y."/>
            <person name="Soanes D.M."/>
            <person name="van der Giezen M."/>
            <person name="Wahlund T.M."/>
            <person name="Williams B."/>
            <person name="Wilson W."/>
            <person name="Wolfe G."/>
            <person name="Wurch L.L."/>
        </authorList>
    </citation>
    <scope>NUCLEOTIDE SEQUENCE</scope>
</reference>
<dbReference type="AlphaFoldDB" id="A0A0D3JBB8"/>
<dbReference type="PaxDb" id="2903-EOD20803"/>
<keyword evidence="1" id="KW-0732">Signal</keyword>
<evidence type="ECO:0000256" key="1">
    <source>
        <dbReference type="SAM" id="SignalP"/>
    </source>
</evidence>
<evidence type="ECO:0000259" key="2">
    <source>
        <dbReference type="Pfam" id="PF18974"/>
    </source>
</evidence>
<protein>
    <recommendedName>
        <fullName evidence="2">DUF5710 domain-containing protein</fullName>
    </recommendedName>
</protein>
<dbReference type="EnsemblProtists" id="EOD20803">
    <property type="protein sequence ID" value="EOD20803"/>
    <property type="gene ID" value="EMIHUDRAFT_241816"/>
</dbReference>
<dbReference type="Proteomes" id="UP000013827">
    <property type="component" value="Unassembled WGS sequence"/>
</dbReference>
<feature type="domain" description="DUF5710" evidence="2">
    <location>
        <begin position="151"/>
        <end position="182"/>
    </location>
</feature>
<organism evidence="3 4">
    <name type="scientific">Emiliania huxleyi (strain CCMP1516)</name>
    <dbReference type="NCBI Taxonomy" id="280463"/>
    <lineage>
        <taxon>Eukaryota</taxon>
        <taxon>Haptista</taxon>
        <taxon>Haptophyta</taxon>
        <taxon>Prymnesiophyceae</taxon>
        <taxon>Isochrysidales</taxon>
        <taxon>Noelaerhabdaceae</taxon>
        <taxon>Emiliania</taxon>
    </lineage>
</organism>
<reference evidence="3" key="2">
    <citation type="submission" date="2024-10" db="UniProtKB">
        <authorList>
            <consortium name="EnsemblProtists"/>
        </authorList>
    </citation>
    <scope>IDENTIFICATION</scope>
</reference>
<evidence type="ECO:0000313" key="3">
    <source>
        <dbReference type="EnsemblProtists" id="EOD20803"/>
    </source>
</evidence>
<dbReference type="RefSeq" id="XP_005773232.1">
    <property type="nucleotide sequence ID" value="XM_005773175.1"/>
</dbReference>
<sequence>MALRSTALASAGCVLLLGLLLGLLRKLPDADDFEAVSKKLEEQGWDAAGEVRRHGKVSIHGLSEYSKRADLTRGHIDPRAEPVLYFVGTTPGSRVLNYIGKYTLWRGVLLNGRPTYRSEVDSDVGLWYSRTGHWYIGDYEWLGLPGGHAFAASAHGAKWNAARKALFVPAGVSLAPFARWLPEGAQMTAPPSLGSLDSVEAPDLQLLPDGNEARLALERLPDLQLSAPDSSRAVRFNVSNPDEYAGSVAIPLILVGVLSIRPGLTIHGRPAYNLRPVVAKHIHPAGIGLSFGYDGAWCVGDYDRLGNSSHCYLKAYDSALDPLEVNAPWKRWLDSQKRWIPVLSMSLRAASYVGSDLLLCGLTSPELRRRAIFSFVRLKPSDESLLDTLVAFRRVSWDRAVGPGSYYTREGQPKKVVLLHHDLSATWFMTTPDELRAETEMESRKAWMYNRDASPFAEDVQNPWMRSTGRWQSAAGFACLPMGSDPESKSGKRWQARADEQIAWQEGRAGPEANARQPALQLSIADLAEVPLDADADTVWMESMGGSSTPAQADEQMPLWEASRHFTGFGARYLPEGRMPDVPPSVHRMHSGLWHGTGAHWHYLPSCGVAPMERDYLSDLLSHGLRLLSEAAWSIQKDAVRGCILGIALFSFRFLQQRVVHTPVKRDPGDPPPRPARGPRLLAAVLLVLGGAYAHPAECAAALAALVATDYLNLLVLLDASDPVLRVGRPGRRAMTPDCTKTGEHGEKPQRALLVFTPAVIFNVHDHTALDT</sequence>
<feature type="chain" id="PRO_5044221439" description="DUF5710 domain-containing protein" evidence="1">
    <location>
        <begin position="31"/>
        <end position="772"/>
    </location>
</feature>
<accession>A0A0D3JBB8</accession>
<keyword evidence="4" id="KW-1185">Reference proteome</keyword>
<name>A0A0D3JBB8_EMIH1</name>
<dbReference type="HOGENOM" id="CLU_362258_0_0_1"/>
<dbReference type="InterPro" id="IPR043764">
    <property type="entry name" value="DUF5710"/>
</dbReference>
<dbReference type="KEGG" id="ehx:EMIHUDRAFT_241816"/>